<keyword evidence="3 8" id="KW-1133">Transmembrane helix</keyword>
<proteinExistence type="predicted"/>
<dbReference type="InterPro" id="IPR051689">
    <property type="entry name" value="Sterol_desaturase/TMEM195"/>
</dbReference>
<comment type="caution">
    <text evidence="10">The sequence shown here is derived from an EMBL/GenBank/DDBJ whole genome shotgun (WGS) entry which is preliminary data.</text>
</comment>
<feature type="region of interest" description="Disordered" evidence="7">
    <location>
        <begin position="277"/>
        <end position="296"/>
    </location>
</feature>
<reference evidence="10 11" key="1">
    <citation type="submission" date="2022-10" db="EMBL/GenBank/DDBJ databases">
        <title>Comparative genomics and taxonomic characterization of three novel marine species of genus Reichenbachiella exhibiting antioxidant and polysaccharide degradation activities.</title>
        <authorList>
            <person name="Muhammad N."/>
            <person name="Lee Y.-J."/>
            <person name="Ko J."/>
            <person name="Kim S.-G."/>
        </authorList>
    </citation>
    <scope>NUCLEOTIDE SEQUENCE [LARGE SCALE GENOMIC DNA]</scope>
    <source>
        <strain evidence="10 11">ABR2-5</strain>
    </source>
</reference>
<feature type="transmembrane region" description="Helical" evidence="8">
    <location>
        <begin position="14"/>
        <end position="39"/>
    </location>
</feature>
<accession>A0ABT3CYD0</accession>
<feature type="transmembrane region" description="Helical" evidence="8">
    <location>
        <begin position="146"/>
        <end position="169"/>
    </location>
</feature>
<keyword evidence="2 8" id="KW-0812">Transmembrane</keyword>
<gene>
    <name evidence="10" type="ORF">N7U62_18630</name>
</gene>
<dbReference type="PANTHER" id="PTHR21624:SF1">
    <property type="entry name" value="ALKYLGLYCEROL MONOOXYGENASE"/>
    <property type="match status" value="1"/>
</dbReference>
<evidence type="ECO:0000256" key="5">
    <source>
        <dbReference type="ARBA" id="ARBA00023098"/>
    </source>
</evidence>
<keyword evidence="4" id="KW-0560">Oxidoreductase</keyword>
<evidence type="ECO:0000256" key="6">
    <source>
        <dbReference type="ARBA" id="ARBA00023136"/>
    </source>
</evidence>
<keyword evidence="6 8" id="KW-0472">Membrane</keyword>
<feature type="transmembrane region" description="Helical" evidence="8">
    <location>
        <begin position="90"/>
        <end position="112"/>
    </location>
</feature>
<keyword evidence="11" id="KW-1185">Reference proteome</keyword>
<evidence type="ECO:0000259" key="9">
    <source>
        <dbReference type="Pfam" id="PF04116"/>
    </source>
</evidence>
<name>A0ABT3CYD0_9BACT</name>
<feature type="transmembrane region" description="Helical" evidence="8">
    <location>
        <begin position="51"/>
        <end position="70"/>
    </location>
</feature>
<dbReference type="InterPro" id="IPR006694">
    <property type="entry name" value="Fatty_acid_hydroxylase"/>
</dbReference>
<evidence type="ECO:0000256" key="4">
    <source>
        <dbReference type="ARBA" id="ARBA00023002"/>
    </source>
</evidence>
<evidence type="ECO:0000313" key="11">
    <source>
        <dbReference type="Proteomes" id="UP001300692"/>
    </source>
</evidence>
<evidence type="ECO:0000256" key="8">
    <source>
        <dbReference type="SAM" id="Phobius"/>
    </source>
</evidence>
<evidence type="ECO:0000256" key="7">
    <source>
        <dbReference type="SAM" id="MobiDB-lite"/>
    </source>
</evidence>
<dbReference type="RefSeq" id="WP_264139601.1">
    <property type="nucleotide sequence ID" value="NZ_JAOYOD010000001.1"/>
</dbReference>
<dbReference type="EMBL" id="JAOYOD010000001">
    <property type="protein sequence ID" value="MCV9388705.1"/>
    <property type="molecule type" value="Genomic_DNA"/>
</dbReference>
<evidence type="ECO:0000313" key="10">
    <source>
        <dbReference type="EMBL" id="MCV9388705.1"/>
    </source>
</evidence>
<evidence type="ECO:0000256" key="3">
    <source>
        <dbReference type="ARBA" id="ARBA00022989"/>
    </source>
</evidence>
<protein>
    <submittedName>
        <fullName evidence="10">Sterol desaturase family protein</fullName>
    </submittedName>
</protein>
<dbReference type="Proteomes" id="UP001300692">
    <property type="component" value="Unassembled WGS sequence"/>
</dbReference>
<sequence>MEAIVDFFAEVPTWFRASILIGGLVLFWILEGVIPLMAFQYKKIQHAEVNLFLTLTTMIVGFGLAGVLLMASDYVSSNEIGLLYIVPMPLWLQVVVGILLMDAIGAYLVHLVEHKVKWMWKFHLVHHSDTHIDVTSGLRHHPGETVFRIGFTILAVMLIGAPMGIVMLYQSLSVLFAHLTHANTPIFGRLDKALSYILVTPNMHKVHHHYRQPWTDTNYGNIFSIWDRMFGTFEYVDDLNEVKYGVDTHMDPKENESLKNLLAIPFQKYREPIEYQGTDLKEAKPTTRSAKSVKPL</sequence>
<evidence type="ECO:0000256" key="2">
    <source>
        <dbReference type="ARBA" id="ARBA00022692"/>
    </source>
</evidence>
<comment type="subcellular location">
    <subcellularLocation>
        <location evidence="1">Endomembrane system</location>
        <topology evidence="1">Multi-pass membrane protein</topology>
    </subcellularLocation>
</comment>
<dbReference type="PANTHER" id="PTHR21624">
    <property type="entry name" value="STEROL DESATURASE-RELATED PROTEIN"/>
    <property type="match status" value="1"/>
</dbReference>
<keyword evidence="5" id="KW-0443">Lipid metabolism</keyword>
<feature type="domain" description="Fatty acid hydroxylase" evidence="9">
    <location>
        <begin position="95"/>
        <end position="232"/>
    </location>
</feature>
<organism evidence="10 11">
    <name type="scientific">Reichenbachiella ulvae</name>
    <dbReference type="NCBI Taxonomy" id="2980104"/>
    <lineage>
        <taxon>Bacteria</taxon>
        <taxon>Pseudomonadati</taxon>
        <taxon>Bacteroidota</taxon>
        <taxon>Cytophagia</taxon>
        <taxon>Cytophagales</taxon>
        <taxon>Reichenbachiellaceae</taxon>
        <taxon>Reichenbachiella</taxon>
    </lineage>
</organism>
<evidence type="ECO:0000256" key="1">
    <source>
        <dbReference type="ARBA" id="ARBA00004127"/>
    </source>
</evidence>
<dbReference type="Pfam" id="PF04116">
    <property type="entry name" value="FA_hydroxylase"/>
    <property type="match status" value="1"/>
</dbReference>